<keyword evidence="6" id="KW-1185">Reference proteome</keyword>
<evidence type="ECO:0000256" key="1">
    <source>
        <dbReference type="ARBA" id="ARBA00004123"/>
    </source>
</evidence>
<dbReference type="PANTHER" id="PTHR12585">
    <property type="entry name" value="SCC1 / RAD21 FAMILY MEMBER"/>
    <property type="match status" value="1"/>
</dbReference>
<reference evidence="6" key="1">
    <citation type="submission" date="2017-12" db="EMBL/GenBank/DDBJ databases">
        <authorList>
            <consortium name="DOE Joint Genome Institute"/>
            <person name="Mondo S.J."/>
            <person name="Kjaerbolling I."/>
            <person name="Vesth T.C."/>
            <person name="Frisvad J.C."/>
            <person name="Nybo J.L."/>
            <person name="Theobald S."/>
            <person name="Kuo A."/>
            <person name="Bowyer P."/>
            <person name="Matsuda Y."/>
            <person name="Lyhne E.K."/>
            <person name="Kogle M.E."/>
            <person name="Clum A."/>
            <person name="Lipzen A."/>
            <person name="Salamov A."/>
            <person name="Ngan C.Y."/>
            <person name="Daum C."/>
            <person name="Chiniquy J."/>
            <person name="Barry K."/>
            <person name="LaButti K."/>
            <person name="Haridas S."/>
            <person name="Simmons B.A."/>
            <person name="Magnuson J.K."/>
            <person name="Mortensen U.H."/>
            <person name="Larsen T.O."/>
            <person name="Grigoriev I.V."/>
            <person name="Baker S.E."/>
            <person name="Andersen M.R."/>
            <person name="Nordberg H.P."/>
            <person name="Cantor M.N."/>
            <person name="Hua S.X."/>
        </authorList>
    </citation>
    <scope>NUCLEOTIDE SEQUENCE [LARGE SCALE GENOMIC DNA]</scope>
    <source>
        <strain evidence="6">IBT 19404</strain>
    </source>
</reference>
<dbReference type="Proteomes" id="UP000235023">
    <property type="component" value="Unassembled WGS sequence"/>
</dbReference>
<evidence type="ECO:0000256" key="3">
    <source>
        <dbReference type="SAM" id="MobiDB-lite"/>
    </source>
</evidence>
<evidence type="ECO:0000313" key="5">
    <source>
        <dbReference type="EMBL" id="PLN86142.1"/>
    </source>
</evidence>
<evidence type="ECO:0000313" key="6">
    <source>
        <dbReference type="Proteomes" id="UP000235023"/>
    </source>
</evidence>
<comment type="subcellular location">
    <subcellularLocation>
        <location evidence="1">Nucleus</location>
    </subcellularLocation>
</comment>
<dbReference type="GO" id="GO:0007064">
    <property type="term" value="P:mitotic sister chromatid cohesion"/>
    <property type="evidence" value="ECO:0007669"/>
    <property type="project" value="TreeGrafter"/>
</dbReference>
<dbReference type="InterPro" id="IPR039781">
    <property type="entry name" value="Rad21/Rec8-like"/>
</dbReference>
<dbReference type="OrthoDB" id="5427633at2759"/>
<protein>
    <submittedName>
        <fullName evidence="5">Rec8 like protein-domain-containing protein</fullName>
    </submittedName>
</protein>
<dbReference type="GO" id="GO:0003682">
    <property type="term" value="F:chromatin binding"/>
    <property type="evidence" value="ECO:0007669"/>
    <property type="project" value="TreeGrafter"/>
</dbReference>
<keyword evidence="2" id="KW-0539">Nucleus</keyword>
<feature type="region of interest" description="Disordered" evidence="3">
    <location>
        <begin position="242"/>
        <end position="261"/>
    </location>
</feature>
<feature type="region of interest" description="Disordered" evidence="3">
    <location>
        <begin position="419"/>
        <end position="457"/>
    </location>
</feature>
<dbReference type="Pfam" id="PF04825">
    <property type="entry name" value="Rad21_Rec8_N"/>
    <property type="match status" value="1"/>
</dbReference>
<dbReference type="GO" id="GO:0030892">
    <property type="term" value="C:mitotic cohesin complex"/>
    <property type="evidence" value="ECO:0007669"/>
    <property type="project" value="TreeGrafter"/>
</dbReference>
<dbReference type="EMBL" id="KZ559500">
    <property type="protein sequence ID" value="PLN86142.1"/>
    <property type="molecule type" value="Genomic_DNA"/>
</dbReference>
<dbReference type="InterPro" id="IPR006910">
    <property type="entry name" value="Rad21_Rec8_N"/>
</dbReference>
<feature type="domain" description="Rad21/Rec8-like protein N-terminal" evidence="4">
    <location>
        <begin position="1"/>
        <end position="111"/>
    </location>
</feature>
<sequence length="716" mass="78150">MFYSHEILTSPEHGVATIWLVATLGSKSIARKLNRKAILDVDVPRACGVIKDPEAPMALRLQGNLLYGVSRVHNQQCGYTLTDVQAIHDRMRSLFRVISGGGLDSSAGKARPEQLVLPYDPTFLPETNLPGLGLDLSSLILSENRSLNQESSVLLPATPDLHQSSLALSVSPRLSFSSSDIAMRDWGRFGSDTDATGSVQRGLGLVGIATSTFEEAGVLLQPDFEFDEDGNIVELGPRRASEITRRRESDTPVPREYDQDRLHNMSPQGMLVDDEMDMVPQDHNQSLRAQLTTGQSAVPCLEKEQVEEGEVVETAQASNRESTSRGKRQPKTILSDEQIALRNTELAGLNNGYVENMAAAVQQKLYAKLSAQSKKNATLWVYGLGIGSVGGGVGASQHQHPLHCFSGDALYEALRGKAQTNTLKRKRPSEPEHDSVSKARRVRAKEEGYEEEMGRGEHVEGDDFWRENVEIGRQASSVIHDGNSQMPWNITASVQSSRFGSSIANAFRGFGSASDVSSRLVTHSVGSFGTDLDIAHLRGGRSRSQASASPLAGRSLPFDIDALTGLEFEANDLANMRDLDLGDYFQTNLHTDQNAGMEGVQDRNQFNSQHTHLSTLDQESVNFLDFLTMKIAGQMTESTNGPDGTAFAGLKQITFSALIPPESSPRAVATHGLMHTLTLATKGFIHVAQEPYEDVSSEEHGTRYRYGEIHLRLLGA</sequence>
<dbReference type="CDD" id="cd21789">
    <property type="entry name" value="Rad21_Rec8_M_SpRec8p-like"/>
    <property type="match status" value="1"/>
</dbReference>
<feature type="compositionally biased region" description="Basic and acidic residues" evidence="3">
    <location>
        <begin position="428"/>
        <end position="437"/>
    </location>
</feature>
<evidence type="ECO:0000256" key="2">
    <source>
        <dbReference type="ARBA" id="ARBA00023242"/>
    </source>
</evidence>
<dbReference type="PANTHER" id="PTHR12585:SF70">
    <property type="entry name" value="RAD21_REC8 N TERMINAL DOMAIN PROTEIN (AFU_ORTHOLOGUE AFUA_6G02900)"/>
    <property type="match status" value="1"/>
</dbReference>
<evidence type="ECO:0000259" key="4">
    <source>
        <dbReference type="Pfam" id="PF04825"/>
    </source>
</evidence>
<dbReference type="AlphaFoldDB" id="A0A2J5I812"/>
<dbReference type="GO" id="GO:0005634">
    <property type="term" value="C:nucleus"/>
    <property type="evidence" value="ECO:0007669"/>
    <property type="project" value="UniProtKB-SubCell"/>
</dbReference>
<organism evidence="5 6">
    <name type="scientific">Aspergillus taichungensis</name>
    <dbReference type="NCBI Taxonomy" id="482145"/>
    <lineage>
        <taxon>Eukaryota</taxon>
        <taxon>Fungi</taxon>
        <taxon>Dikarya</taxon>
        <taxon>Ascomycota</taxon>
        <taxon>Pezizomycotina</taxon>
        <taxon>Eurotiomycetes</taxon>
        <taxon>Eurotiomycetidae</taxon>
        <taxon>Eurotiales</taxon>
        <taxon>Aspergillaceae</taxon>
        <taxon>Aspergillus</taxon>
        <taxon>Aspergillus subgen. Circumdati</taxon>
    </lineage>
</organism>
<name>A0A2J5I812_9EURO</name>
<feature type="compositionally biased region" description="Basic and acidic residues" evidence="3">
    <location>
        <begin position="444"/>
        <end position="457"/>
    </location>
</feature>
<gene>
    <name evidence="5" type="ORF">BDW42DRAFT_201119</name>
</gene>
<proteinExistence type="predicted"/>
<accession>A0A2J5I812</accession>
<feature type="region of interest" description="Disordered" evidence="3">
    <location>
        <begin position="305"/>
        <end position="330"/>
    </location>
</feature>